<feature type="region of interest" description="Disordered" evidence="1">
    <location>
        <begin position="1"/>
        <end position="28"/>
    </location>
</feature>
<dbReference type="SUPFAM" id="SSF53335">
    <property type="entry name" value="S-adenosyl-L-methionine-dependent methyltransferases"/>
    <property type="match status" value="1"/>
</dbReference>
<reference evidence="2 3" key="1">
    <citation type="submission" date="2020-08" db="EMBL/GenBank/DDBJ databases">
        <title>Sequencing the genomes of 1000 actinobacteria strains.</title>
        <authorList>
            <person name="Klenk H.-P."/>
        </authorList>
    </citation>
    <scope>NUCLEOTIDE SEQUENCE [LARGE SCALE GENOMIC DNA]</scope>
    <source>
        <strain evidence="2 3">DSM 44593</strain>
    </source>
</reference>
<evidence type="ECO:0008006" key="4">
    <source>
        <dbReference type="Google" id="ProtNLM"/>
    </source>
</evidence>
<dbReference type="EMBL" id="JACHLY010000001">
    <property type="protein sequence ID" value="MBB5998428.1"/>
    <property type="molecule type" value="Genomic_DNA"/>
</dbReference>
<protein>
    <recommendedName>
        <fullName evidence="4">Methyltransferase</fullName>
    </recommendedName>
</protein>
<comment type="caution">
    <text evidence="2">The sequence shown here is derived from an EMBL/GenBank/DDBJ whole genome shotgun (WGS) entry which is preliminary data.</text>
</comment>
<evidence type="ECO:0000256" key="1">
    <source>
        <dbReference type="SAM" id="MobiDB-lite"/>
    </source>
</evidence>
<organism evidence="2 3">
    <name type="scientific">Streptomonospora salina</name>
    <dbReference type="NCBI Taxonomy" id="104205"/>
    <lineage>
        <taxon>Bacteria</taxon>
        <taxon>Bacillati</taxon>
        <taxon>Actinomycetota</taxon>
        <taxon>Actinomycetes</taxon>
        <taxon>Streptosporangiales</taxon>
        <taxon>Nocardiopsidaceae</taxon>
        <taxon>Streptomonospora</taxon>
    </lineage>
</organism>
<evidence type="ECO:0000313" key="3">
    <source>
        <dbReference type="Proteomes" id="UP000578077"/>
    </source>
</evidence>
<gene>
    <name evidence="2" type="ORF">HNR25_002179</name>
</gene>
<dbReference type="InterPro" id="IPR029063">
    <property type="entry name" value="SAM-dependent_MTases_sf"/>
</dbReference>
<proteinExistence type="predicted"/>
<dbReference type="AlphaFoldDB" id="A0A841EBN0"/>
<keyword evidence="3" id="KW-1185">Reference proteome</keyword>
<name>A0A841EBN0_9ACTN</name>
<dbReference type="RefSeq" id="WP_184634649.1">
    <property type="nucleotide sequence ID" value="NZ_BAABKT010000014.1"/>
</dbReference>
<dbReference type="Gene3D" id="3.40.50.150">
    <property type="entry name" value="Vaccinia Virus protein VP39"/>
    <property type="match status" value="1"/>
</dbReference>
<evidence type="ECO:0000313" key="2">
    <source>
        <dbReference type="EMBL" id="MBB5998428.1"/>
    </source>
</evidence>
<sequence length="270" mass="28820">MSRPGHVHTAPGDDDLRPPLGVWPCGQNPYTPSSAQLSRRLITDLSEPDQAVVLLGHGDGTPLVQATATGRRAYGIEVEPKRFAAAKQRVSTQPPEVRRRCVTHWRGDARTAAALLARVRERARLVVAWLPEPAKHHDSDTAHGDHLGRLHGTDYSEAVAALVHAAQQLLRPGGHIAVVCGGTHQPGAQPDQVTACAHHAHEAGLVYLQHVIALTRPIGTYLDTPAPDVPGPDELGPGHTPAAASVIHPAHDDVVLLHKPARETEGEVGR</sequence>
<dbReference type="Proteomes" id="UP000578077">
    <property type="component" value="Unassembled WGS sequence"/>
</dbReference>
<accession>A0A841EBN0</accession>